<evidence type="ECO:0000259" key="2">
    <source>
        <dbReference type="SMART" id="SM00960"/>
    </source>
</evidence>
<sequence length="113" mass="12760">MHSDDIESIINRITSHQGVKALIIMNKEGLLLKTNMEMNPTTEQLITNIHDLTISARRLVRDVDPHDDLMFLRTKSNTDEILISPDVSFTVVVIQEVTETITVKTSSTIESLQ</sequence>
<reference evidence="3" key="1">
    <citation type="submission" date="2014-12" db="EMBL/GenBank/DDBJ databases">
        <title>Insight into the proteome of Arion vulgaris.</title>
        <authorList>
            <person name="Aradska J."/>
            <person name="Bulat T."/>
            <person name="Smidak R."/>
            <person name="Sarate P."/>
            <person name="Gangsoo J."/>
            <person name="Sialana F."/>
            <person name="Bilban M."/>
            <person name="Lubec G."/>
        </authorList>
    </citation>
    <scope>NUCLEOTIDE SEQUENCE</scope>
    <source>
        <tissue evidence="3">Skin</tissue>
    </source>
</reference>
<dbReference type="EMBL" id="HACG01012800">
    <property type="protein sequence ID" value="CEK59665.1"/>
    <property type="molecule type" value="Transcribed_RNA"/>
</dbReference>
<dbReference type="SUPFAM" id="SSF103196">
    <property type="entry name" value="Roadblock/LC7 domain"/>
    <property type="match status" value="1"/>
</dbReference>
<protein>
    <recommendedName>
        <fullName evidence="2">Roadblock/LAMTOR2 domain-containing protein</fullName>
    </recommendedName>
</protein>
<comment type="similarity">
    <text evidence="1">Belongs to the GAMAD family.</text>
</comment>
<dbReference type="PANTHER" id="PTHR10779">
    <property type="entry name" value="DYNEIN LIGHT CHAIN ROADBLOCK"/>
    <property type="match status" value="1"/>
</dbReference>
<dbReference type="InterPro" id="IPR004942">
    <property type="entry name" value="Roadblock/LAMTOR2_dom"/>
</dbReference>
<proteinExistence type="inferred from homology"/>
<accession>A0A0B6YW15</accession>
<feature type="domain" description="Roadblock/LAMTOR2" evidence="2">
    <location>
        <begin position="6"/>
        <end position="95"/>
    </location>
</feature>
<dbReference type="Gene3D" id="3.30.450.30">
    <property type="entry name" value="Dynein light chain 2a, cytoplasmic"/>
    <property type="match status" value="1"/>
</dbReference>
<name>A0A0B6YW15_9EUPU</name>
<dbReference type="SMART" id="SM00960">
    <property type="entry name" value="Robl_LC7"/>
    <property type="match status" value="1"/>
</dbReference>
<dbReference type="AlphaFoldDB" id="A0A0B6YW15"/>
<organism evidence="3">
    <name type="scientific">Arion vulgaris</name>
    <dbReference type="NCBI Taxonomy" id="1028688"/>
    <lineage>
        <taxon>Eukaryota</taxon>
        <taxon>Metazoa</taxon>
        <taxon>Spiralia</taxon>
        <taxon>Lophotrochozoa</taxon>
        <taxon>Mollusca</taxon>
        <taxon>Gastropoda</taxon>
        <taxon>Heterobranchia</taxon>
        <taxon>Euthyneura</taxon>
        <taxon>Panpulmonata</taxon>
        <taxon>Eupulmonata</taxon>
        <taxon>Stylommatophora</taxon>
        <taxon>Helicina</taxon>
        <taxon>Arionoidea</taxon>
        <taxon>Arionidae</taxon>
        <taxon>Arion</taxon>
    </lineage>
</organism>
<dbReference type="Pfam" id="PF03259">
    <property type="entry name" value="Robl_LC7"/>
    <property type="match status" value="1"/>
</dbReference>
<evidence type="ECO:0000256" key="1">
    <source>
        <dbReference type="ARBA" id="ARBA00007191"/>
    </source>
</evidence>
<evidence type="ECO:0000313" key="3">
    <source>
        <dbReference type="EMBL" id="CEK59665.1"/>
    </source>
</evidence>
<gene>
    <name evidence="3" type="primary">ORF37069</name>
</gene>